<reference evidence="2" key="2">
    <citation type="submission" date="2020-09" db="EMBL/GenBank/DDBJ databases">
        <authorList>
            <person name="Sun Q."/>
            <person name="Kim S."/>
        </authorList>
    </citation>
    <scope>NUCLEOTIDE SEQUENCE</scope>
    <source>
        <strain evidence="2">KCTC 12711</strain>
    </source>
</reference>
<organism evidence="2 3">
    <name type="scientific">Arenicella chitinivorans</name>
    <dbReference type="NCBI Taxonomy" id="1329800"/>
    <lineage>
        <taxon>Bacteria</taxon>
        <taxon>Pseudomonadati</taxon>
        <taxon>Pseudomonadota</taxon>
        <taxon>Gammaproteobacteria</taxon>
        <taxon>Arenicellales</taxon>
        <taxon>Arenicellaceae</taxon>
        <taxon>Arenicella</taxon>
    </lineage>
</organism>
<dbReference type="PROSITE" id="PS50404">
    <property type="entry name" value="GST_NTER"/>
    <property type="match status" value="1"/>
</dbReference>
<comment type="caution">
    <text evidence="2">The sequence shown here is derived from an EMBL/GenBank/DDBJ whole genome shotgun (WGS) entry which is preliminary data.</text>
</comment>
<reference evidence="2" key="1">
    <citation type="journal article" date="2014" name="Int. J. Syst. Evol. Microbiol.">
        <title>Complete genome sequence of Corynebacterium casei LMG S-19264T (=DSM 44701T), isolated from a smear-ripened cheese.</title>
        <authorList>
            <consortium name="US DOE Joint Genome Institute (JGI-PGF)"/>
            <person name="Walter F."/>
            <person name="Albersmeier A."/>
            <person name="Kalinowski J."/>
            <person name="Ruckert C."/>
        </authorList>
    </citation>
    <scope>NUCLEOTIDE SEQUENCE</scope>
    <source>
        <strain evidence="2">KCTC 12711</strain>
    </source>
</reference>
<name>A0A918RRL6_9GAMM</name>
<feature type="domain" description="GST N-terminal" evidence="1">
    <location>
        <begin position="1"/>
        <end position="61"/>
    </location>
</feature>
<evidence type="ECO:0000313" key="2">
    <source>
        <dbReference type="EMBL" id="GHA07924.1"/>
    </source>
</evidence>
<dbReference type="PANTHER" id="PTHR43968:SF6">
    <property type="entry name" value="GLUTATHIONE S-TRANSFERASE OMEGA"/>
    <property type="match status" value="1"/>
</dbReference>
<dbReference type="InterPro" id="IPR004045">
    <property type="entry name" value="Glutathione_S-Trfase_N"/>
</dbReference>
<protein>
    <submittedName>
        <fullName evidence="2">Glutathione S-transferase</fullName>
    </submittedName>
</protein>
<dbReference type="Proteomes" id="UP000614811">
    <property type="component" value="Unassembled WGS sequence"/>
</dbReference>
<dbReference type="InterPro" id="IPR036249">
    <property type="entry name" value="Thioredoxin-like_sf"/>
</dbReference>
<dbReference type="Gene3D" id="3.40.30.10">
    <property type="entry name" value="Glutaredoxin"/>
    <property type="match status" value="1"/>
</dbReference>
<dbReference type="AlphaFoldDB" id="A0A918RRL6"/>
<dbReference type="Pfam" id="PF13417">
    <property type="entry name" value="GST_N_3"/>
    <property type="match status" value="1"/>
</dbReference>
<gene>
    <name evidence="2" type="ORF">GCM10008090_17190</name>
</gene>
<dbReference type="PANTHER" id="PTHR43968">
    <property type="match status" value="1"/>
</dbReference>
<dbReference type="SUPFAM" id="SSF47616">
    <property type="entry name" value="GST C-terminal domain-like"/>
    <property type="match status" value="1"/>
</dbReference>
<evidence type="ECO:0000259" key="1">
    <source>
        <dbReference type="PROSITE" id="PS50404"/>
    </source>
</evidence>
<keyword evidence="3" id="KW-1185">Reference proteome</keyword>
<accession>A0A918RRL6</accession>
<dbReference type="Gene3D" id="1.20.1050.10">
    <property type="match status" value="1"/>
</dbReference>
<dbReference type="EMBL" id="BMXA01000002">
    <property type="protein sequence ID" value="GHA07924.1"/>
    <property type="molecule type" value="Genomic_DNA"/>
</dbReference>
<dbReference type="InterPro" id="IPR036282">
    <property type="entry name" value="Glutathione-S-Trfase_C_sf"/>
</dbReference>
<sequence length="192" mass="21854">MAVHHAKLSCELREVVLKHKPVALLEVSPKGTVPVLDLGGSVLDESLDIMRYALDRPGSEWSSAELSHPLVARNDSEFKHYLDRYKYFDRFPEADQQWYFEQTQPFLDALNQAMVASVAGPFFLASPTMSALDAAIFPFVRQFALVDKTRFDALPLPALRSWFEHILVSSDFTDVMQKYPAWEPTQTVTLFD</sequence>
<dbReference type="GO" id="GO:0005737">
    <property type="term" value="C:cytoplasm"/>
    <property type="evidence" value="ECO:0007669"/>
    <property type="project" value="TreeGrafter"/>
</dbReference>
<proteinExistence type="predicted"/>
<dbReference type="InterPro" id="IPR050983">
    <property type="entry name" value="GST_Omega/HSP26"/>
</dbReference>
<evidence type="ECO:0000313" key="3">
    <source>
        <dbReference type="Proteomes" id="UP000614811"/>
    </source>
</evidence>
<dbReference type="SUPFAM" id="SSF52833">
    <property type="entry name" value="Thioredoxin-like"/>
    <property type="match status" value="1"/>
</dbReference>